<dbReference type="Gene3D" id="1.20.1250.20">
    <property type="entry name" value="MFS general substrate transporter like domains"/>
    <property type="match status" value="2"/>
</dbReference>
<dbReference type="AlphaFoldDB" id="A0A7H8QX81"/>
<feature type="compositionally biased region" description="Basic and acidic residues" evidence="6">
    <location>
        <begin position="11"/>
        <end position="24"/>
    </location>
</feature>
<keyword evidence="5 7" id="KW-0472">Membrane</keyword>
<dbReference type="PANTHER" id="PTHR43791">
    <property type="entry name" value="PERMEASE-RELATED"/>
    <property type="match status" value="1"/>
</dbReference>
<feature type="domain" description="Major facilitator superfamily (MFS) profile" evidence="8">
    <location>
        <begin position="406"/>
        <end position="821"/>
    </location>
</feature>
<dbReference type="OrthoDB" id="2985014at2759"/>
<dbReference type="PROSITE" id="PS50850">
    <property type="entry name" value="MFS"/>
    <property type="match status" value="1"/>
</dbReference>
<feature type="transmembrane region" description="Helical" evidence="7">
    <location>
        <begin position="670"/>
        <end position="691"/>
    </location>
</feature>
<dbReference type="GO" id="GO:0016020">
    <property type="term" value="C:membrane"/>
    <property type="evidence" value="ECO:0007669"/>
    <property type="project" value="UniProtKB-SubCell"/>
</dbReference>
<dbReference type="PANTHER" id="PTHR43791:SF27">
    <property type="entry name" value="TRANSPORTER, PUTATIVE (AFU_ORTHOLOGUE AFUA_2G15730)-RELATED"/>
    <property type="match status" value="1"/>
</dbReference>
<dbReference type="InterPro" id="IPR036259">
    <property type="entry name" value="MFS_trans_sf"/>
</dbReference>
<evidence type="ECO:0000313" key="10">
    <source>
        <dbReference type="Proteomes" id="UP000509510"/>
    </source>
</evidence>
<dbReference type="GO" id="GO:0022857">
    <property type="term" value="F:transmembrane transporter activity"/>
    <property type="evidence" value="ECO:0007669"/>
    <property type="project" value="InterPro"/>
</dbReference>
<feature type="transmembrane region" description="Helical" evidence="7">
    <location>
        <begin position="406"/>
        <end position="425"/>
    </location>
</feature>
<sequence>MAGHTSQYRDTYGDKKRNRDDREKKVHELVDRYESLREPSAALRHIHRDSDFCRLFCEIVEQQIKLIKSRRQEFDDGHITVFDKALKELSYNGSTASNLGVQELYIREYIGINPDAPLPNIEETLAKTILIKGFLEKFSLPPLKKSSSPAETEPPRETSMANPPFSHTDTETYSIFNQDPIVKNEDPNCKNHAEALLKRYFDAKKDFYNLKSENYEENAVAAKYLRDSAENALIYLKKDDLGCDALLHELQTNQTFGDEKLLPRRWFPSLTAMASSSSYLAPPARYGRQPADSASSDASDAGDTPSTSSSDPQFTPEASGTDEGSPSARPQLGSPELPKLDTNLGKDVEPALSDETESFLSRDDDDNDDGYDSDKYFRPPPRQRKTSHDYTPEEERGVVKRLDKRLVLFLAFLYMLSFLDRSNIGNAKIAGLSDDLKLSSSQYEWLLTAFYITYISFEWMTLMYKVVPARIYIPLCVFAWGLFASCQALGSSFWAMMCLRALLGVSEAAFGPGVPFYLSLFYKREELAYRTGLFISAAPLATSFASSLAWLIIKIGSNAPIAPWRLLFLVEGFPSIVVAVFAWLLIPDSPGTAKFLTVRQRKIAKLRLQGTKLERHESSDEKFNWKAVRAALSDPTSYLVSLMFLGCNIAFSSMPVFLPTIVKNMGYSSLASQALSAPPFLVAFVTVLITASLSDKSRSRSPYLIFHALLSATAYLVIGLAGYFQSYLPNTLDTIIRYVCIYPATCGFFSAITIIITWSMDNQVAHEGKGSSVALLNIVGQFGPLIGTRLYPDSDGPLYVRGMLVCAISMLFVSCLALSLRVILARRNRRNNEQEDKMGIEMAEGEGLISSEGQAPAQAQRFVYII</sequence>
<feature type="transmembrane region" description="Helical" evidence="7">
    <location>
        <begin position="638"/>
        <end position="658"/>
    </location>
</feature>
<feature type="region of interest" description="Disordered" evidence="6">
    <location>
        <begin position="1"/>
        <end position="24"/>
    </location>
</feature>
<feature type="region of interest" description="Disordered" evidence="6">
    <location>
        <begin position="143"/>
        <end position="169"/>
    </location>
</feature>
<evidence type="ECO:0000256" key="2">
    <source>
        <dbReference type="ARBA" id="ARBA00022448"/>
    </source>
</evidence>
<feature type="transmembrane region" description="Helical" evidence="7">
    <location>
        <begin position="798"/>
        <end position="824"/>
    </location>
</feature>
<comment type="subcellular location">
    <subcellularLocation>
        <location evidence="1">Membrane</location>
        <topology evidence="1">Multi-pass membrane protein</topology>
    </subcellularLocation>
</comment>
<protein>
    <recommendedName>
        <fullName evidence="8">Major facilitator superfamily (MFS) profile domain-containing protein</fullName>
    </recommendedName>
</protein>
<keyword evidence="4 7" id="KW-1133">Transmembrane helix</keyword>
<dbReference type="InterPro" id="IPR020846">
    <property type="entry name" value="MFS_dom"/>
</dbReference>
<feature type="transmembrane region" description="Helical" evidence="7">
    <location>
        <begin position="703"/>
        <end position="723"/>
    </location>
</feature>
<reference evidence="10" key="1">
    <citation type="submission" date="2020-06" db="EMBL/GenBank/DDBJ databases">
        <title>A chromosome-scale genome assembly of Talaromyces rugulosus W13939.</title>
        <authorList>
            <person name="Wang B."/>
            <person name="Guo L."/>
            <person name="Ye K."/>
            <person name="Wang L."/>
        </authorList>
    </citation>
    <scope>NUCLEOTIDE SEQUENCE [LARGE SCALE GENOMIC DNA]</scope>
    <source>
        <strain evidence="10">W13939</strain>
    </source>
</reference>
<evidence type="ECO:0000256" key="4">
    <source>
        <dbReference type="ARBA" id="ARBA00022989"/>
    </source>
</evidence>
<keyword evidence="10" id="KW-1185">Reference proteome</keyword>
<evidence type="ECO:0000256" key="5">
    <source>
        <dbReference type="ARBA" id="ARBA00023136"/>
    </source>
</evidence>
<dbReference type="SUPFAM" id="SSF103473">
    <property type="entry name" value="MFS general substrate transporter"/>
    <property type="match status" value="1"/>
</dbReference>
<dbReference type="EMBL" id="CP055900">
    <property type="protein sequence ID" value="QKX58051.1"/>
    <property type="molecule type" value="Genomic_DNA"/>
</dbReference>
<dbReference type="GeneID" id="55992669"/>
<feature type="compositionally biased region" description="Acidic residues" evidence="6">
    <location>
        <begin position="352"/>
        <end position="371"/>
    </location>
</feature>
<accession>A0A7H8QX81</accession>
<dbReference type="KEGG" id="trg:TRUGW13939_05171"/>
<evidence type="ECO:0000256" key="7">
    <source>
        <dbReference type="SAM" id="Phobius"/>
    </source>
</evidence>
<proteinExistence type="predicted"/>
<evidence type="ECO:0000313" key="9">
    <source>
        <dbReference type="EMBL" id="QKX58051.1"/>
    </source>
</evidence>
<dbReference type="Pfam" id="PF07690">
    <property type="entry name" value="MFS_1"/>
    <property type="match status" value="1"/>
</dbReference>
<feature type="transmembrane region" description="Helical" evidence="7">
    <location>
        <begin position="565"/>
        <end position="586"/>
    </location>
</feature>
<feature type="transmembrane region" description="Helical" evidence="7">
    <location>
        <begin position="445"/>
        <end position="464"/>
    </location>
</feature>
<dbReference type="FunFam" id="1.20.1250.20:FF:000013">
    <property type="entry name" value="MFS general substrate transporter"/>
    <property type="match status" value="1"/>
</dbReference>
<evidence type="ECO:0000256" key="3">
    <source>
        <dbReference type="ARBA" id="ARBA00022692"/>
    </source>
</evidence>
<feature type="compositionally biased region" description="Low complexity" evidence="6">
    <location>
        <begin position="290"/>
        <end position="312"/>
    </location>
</feature>
<dbReference type="Proteomes" id="UP000509510">
    <property type="component" value="Chromosome III"/>
</dbReference>
<name>A0A7H8QX81_TALRU</name>
<evidence type="ECO:0000259" key="8">
    <source>
        <dbReference type="PROSITE" id="PS50850"/>
    </source>
</evidence>
<organism evidence="9 10">
    <name type="scientific">Talaromyces rugulosus</name>
    <name type="common">Penicillium rugulosum</name>
    <dbReference type="NCBI Taxonomy" id="121627"/>
    <lineage>
        <taxon>Eukaryota</taxon>
        <taxon>Fungi</taxon>
        <taxon>Dikarya</taxon>
        <taxon>Ascomycota</taxon>
        <taxon>Pezizomycotina</taxon>
        <taxon>Eurotiomycetes</taxon>
        <taxon>Eurotiomycetidae</taxon>
        <taxon>Eurotiales</taxon>
        <taxon>Trichocomaceae</taxon>
        <taxon>Talaromyces</taxon>
        <taxon>Talaromyces sect. Islandici</taxon>
    </lineage>
</organism>
<gene>
    <name evidence="9" type="ORF">TRUGW13939_05171</name>
</gene>
<keyword evidence="3 7" id="KW-0812">Transmembrane</keyword>
<keyword evidence="2" id="KW-0813">Transport</keyword>
<feature type="transmembrane region" description="Helical" evidence="7">
    <location>
        <begin position="471"/>
        <end position="495"/>
    </location>
</feature>
<dbReference type="RefSeq" id="XP_035344229.1">
    <property type="nucleotide sequence ID" value="XM_035488336.1"/>
</dbReference>
<feature type="transmembrane region" description="Helical" evidence="7">
    <location>
        <begin position="533"/>
        <end position="553"/>
    </location>
</feature>
<feature type="compositionally biased region" description="Polar residues" evidence="6">
    <location>
        <begin position="159"/>
        <end position="169"/>
    </location>
</feature>
<dbReference type="InterPro" id="IPR011701">
    <property type="entry name" value="MFS"/>
</dbReference>
<feature type="transmembrane region" description="Helical" evidence="7">
    <location>
        <begin position="735"/>
        <end position="760"/>
    </location>
</feature>
<dbReference type="FunFam" id="1.20.1250.20:FF:000018">
    <property type="entry name" value="MFS transporter permease"/>
    <property type="match status" value="1"/>
</dbReference>
<feature type="region of interest" description="Disordered" evidence="6">
    <location>
        <begin position="280"/>
        <end position="394"/>
    </location>
</feature>
<evidence type="ECO:0000256" key="6">
    <source>
        <dbReference type="SAM" id="MobiDB-lite"/>
    </source>
</evidence>
<evidence type="ECO:0000256" key="1">
    <source>
        <dbReference type="ARBA" id="ARBA00004141"/>
    </source>
</evidence>